<dbReference type="SMART" id="SM00065">
    <property type="entry name" value="GAF"/>
    <property type="match status" value="1"/>
</dbReference>
<dbReference type="Pfam" id="PF06580">
    <property type="entry name" value="His_kinase"/>
    <property type="match status" value="1"/>
</dbReference>
<evidence type="ECO:0000259" key="15">
    <source>
        <dbReference type="SMART" id="SM00065"/>
    </source>
</evidence>
<dbReference type="InterPro" id="IPR003018">
    <property type="entry name" value="GAF"/>
</dbReference>
<dbReference type="InterPro" id="IPR029016">
    <property type="entry name" value="GAF-like_dom_sf"/>
</dbReference>
<dbReference type="InterPro" id="IPR036890">
    <property type="entry name" value="HATPase_C_sf"/>
</dbReference>
<evidence type="ECO:0000256" key="9">
    <source>
        <dbReference type="ARBA" id="ARBA00022777"/>
    </source>
</evidence>
<accession>A0A3B0Z1T9</accession>
<evidence type="ECO:0000256" key="11">
    <source>
        <dbReference type="ARBA" id="ARBA00022989"/>
    </source>
</evidence>
<feature type="transmembrane region" description="Helical" evidence="14">
    <location>
        <begin position="154"/>
        <end position="179"/>
    </location>
</feature>
<dbReference type="SUPFAM" id="SSF55781">
    <property type="entry name" value="GAF domain-like"/>
    <property type="match status" value="1"/>
</dbReference>
<evidence type="ECO:0000256" key="1">
    <source>
        <dbReference type="ARBA" id="ARBA00000085"/>
    </source>
</evidence>
<dbReference type="InterPro" id="IPR050640">
    <property type="entry name" value="Bact_2-comp_sensor_kinase"/>
</dbReference>
<feature type="transmembrane region" description="Helical" evidence="14">
    <location>
        <begin position="47"/>
        <end position="68"/>
    </location>
</feature>
<feature type="transmembrane region" description="Helical" evidence="14">
    <location>
        <begin position="191"/>
        <end position="210"/>
    </location>
</feature>
<feature type="domain" description="GAF" evidence="15">
    <location>
        <begin position="241"/>
        <end position="380"/>
    </location>
</feature>
<feature type="transmembrane region" description="Helical" evidence="14">
    <location>
        <begin position="116"/>
        <end position="142"/>
    </location>
</feature>
<dbReference type="InterPro" id="IPR010559">
    <property type="entry name" value="Sig_transdc_His_kin_internal"/>
</dbReference>
<keyword evidence="9 16" id="KW-0418">Kinase</keyword>
<comment type="subcellular location">
    <subcellularLocation>
        <location evidence="2">Cell membrane</location>
        <topology evidence="2">Multi-pass membrane protein</topology>
    </subcellularLocation>
</comment>
<dbReference type="EC" id="2.7.13.3" evidence="3"/>
<evidence type="ECO:0000256" key="4">
    <source>
        <dbReference type="ARBA" id="ARBA00022475"/>
    </source>
</evidence>
<keyword evidence="8" id="KW-0547">Nucleotide-binding</keyword>
<evidence type="ECO:0000256" key="14">
    <source>
        <dbReference type="SAM" id="Phobius"/>
    </source>
</evidence>
<keyword evidence="10" id="KW-0067">ATP-binding</keyword>
<feature type="transmembrane region" description="Helical" evidence="14">
    <location>
        <begin position="80"/>
        <end position="104"/>
    </location>
</feature>
<keyword evidence="13 14" id="KW-0472">Membrane</keyword>
<reference evidence="16" key="1">
    <citation type="submission" date="2018-06" db="EMBL/GenBank/DDBJ databases">
        <authorList>
            <person name="Zhirakovskaya E."/>
        </authorList>
    </citation>
    <scope>NUCLEOTIDE SEQUENCE</scope>
</reference>
<dbReference type="GO" id="GO:0005886">
    <property type="term" value="C:plasma membrane"/>
    <property type="evidence" value="ECO:0007669"/>
    <property type="project" value="UniProtKB-SubCell"/>
</dbReference>
<keyword evidence="7 14" id="KW-0812">Transmembrane</keyword>
<proteinExistence type="predicted"/>
<protein>
    <recommendedName>
        <fullName evidence="3">histidine kinase</fullName>
        <ecNumber evidence="3">2.7.13.3</ecNumber>
    </recommendedName>
</protein>
<keyword evidence="5" id="KW-0597">Phosphoprotein</keyword>
<feature type="transmembrane region" description="Helical" evidence="14">
    <location>
        <begin position="7"/>
        <end position="27"/>
    </location>
</feature>
<dbReference type="Gene3D" id="3.30.565.10">
    <property type="entry name" value="Histidine kinase-like ATPase, C-terminal domain"/>
    <property type="match status" value="1"/>
</dbReference>
<dbReference type="SUPFAM" id="SSF55874">
    <property type="entry name" value="ATPase domain of HSP90 chaperone/DNA topoisomerase II/histidine kinase"/>
    <property type="match status" value="1"/>
</dbReference>
<dbReference type="AlphaFoldDB" id="A0A3B0Z1T9"/>
<comment type="catalytic activity">
    <reaction evidence="1">
        <text>ATP + protein L-histidine = ADP + protein N-phospho-L-histidine.</text>
        <dbReference type="EC" id="2.7.13.3"/>
    </reaction>
</comment>
<dbReference type="GO" id="GO:0005524">
    <property type="term" value="F:ATP binding"/>
    <property type="evidence" value="ECO:0007669"/>
    <property type="project" value="UniProtKB-KW"/>
</dbReference>
<name>A0A3B0Z1T9_9ZZZZ</name>
<dbReference type="Gene3D" id="3.30.450.40">
    <property type="match status" value="1"/>
</dbReference>
<dbReference type="GO" id="GO:0071555">
    <property type="term" value="P:cell wall organization"/>
    <property type="evidence" value="ECO:0007669"/>
    <property type="project" value="InterPro"/>
</dbReference>
<dbReference type="InterPro" id="IPR011620">
    <property type="entry name" value="Sig_transdc_His_kinase_LytS_TM"/>
</dbReference>
<keyword evidence="11 14" id="KW-1133">Transmembrane helix</keyword>
<dbReference type="GO" id="GO:0000155">
    <property type="term" value="F:phosphorelay sensor kinase activity"/>
    <property type="evidence" value="ECO:0007669"/>
    <property type="project" value="InterPro"/>
</dbReference>
<evidence type="ECO:0000256" key="12">
    <source>
        <dbReference type="ARBA" id="ARBA00023012"/>
    </source>
</evidence>
<organism evidence="16">
    <name type="scientific">hydrothermal vent metagenome</name>
    <dbReference type="NCBI Taxonomy" id="652676"/>
    <lineage>
        <taxon>unclassified sequences</taxon>
        <taxon>metagenomes</taxon>
        <taxon>ecological metagenomes</taxon>
    </lineage>
</organism>
<keyword evidence="12" id="KW-0902">Two-component regulatory system</keyword>
<keyword evidence="6" id="KW-0808">Transferase</keyword>
<dbReference type="PANTHER" id="PTHR34220:SF10">
    <property type="entry name" value="SENSOR HISTIDINE KINASE BTSS"/>
    <property type="match status" value="1"/>
</dbReference>
<gene>
    <name evidence="16" type="ORF">MNBD_GAMMA16-367</name>
</gene>
<evidence type="ECO:0000256" key="7">
    <source>
        <dbReference type="ARBA" id="ARBA00022692"/>
    </source>
</evidence>
<evidence type="ECO:0000313" key="16">
    <source>
        <dbReference type="EMBL" id="VAW87265.1"/>
    </source>
</evidence>
<evidence type="ECO:0000256" key="10">
    <source>
        <dbReference type="ARBA" id="ARBA00022840"/>
    </source>
</evidence>
<evidence type="ECO:0000256" key="13">
    <source>
        <dbReference type="ARBA" id="ARBA00023136"/>
    </source>
</evidence>
<evidence type="ECO:0000256" key="6">
    <source>
        <dbReference type="ARBA" id="ARBA00022679"/>
    </source>
</evidence>
<keyword evidence="4" id="KW-1003">Cell membrane</keyword>
<evidence type="ECO:0000256" key="8">
    <source>
        <dbReference type="ARBA" id="ARBA00022741"/>
    </source>
</evidence>
<evidence type="ECO:0000256" key="5">
    <source>
        <dbReference type="ARBA" id="ARBA00022553"/>
    </source>
</evidence>
<dbReference type="PANTHER" id="PTHR34220">
    <property type="entry name" value="SENSOR HISTIDINE KINASE YPDA"/>
    <property type="match status" value="1"/>
</dbReference>
<dbReference type="Pfam" id="PF07694">
    <property type="entry name" value="5TM-5TMR_LYT"/>
    <property type="match status" value="1"/>
</dbReference>
<evidence type="ECO:0000256" key="3">
    <source>
        <dbReference type="ARBA" id="ARBA00012438"/>
    </source>
</evidence>
<dbReference type="EMBL" id="UOFO01000115">
    <property type="protein sequence ID" value="VAW87265.1"/>
    <property type="molecule type" value="Genomic_DNA"/>
</dbReference>
<sequence length="576" mass="64327">MHNLLFVEHIIPLLQHVLVFLGLAYLFTKTPVFTALVNNSLTLPDKAIIYLVFSGFCILGTSLSELSVQSEDAIANTRGIGAVLGGLLGGPVVGFFVGLTGGVHRVWSMTAIDDPIIYIDLACAVSTTYDGLFAGFVHYYLSRKGRIESLFSPLFIWLVALTIGLGHVFIFLLFGWAAGEAESAWRIQKEITLAMLLANPAGVALIMYMIREQKRACDDLSSSATAWRIANKTAGIMLTRFSEESSQKIAEIIHQETRVGAVAITDRNKLLAFTGEGKEHHQPGSLISSKETLKAINKNKVIFVDGVNKSYQCQLDPACNLGSVLIIPLNDDANREVIGTIKLYDTKQKIFRTINRKLGESVAQLLSNRILAGRYERQHELRIEDQYKLLTMQVNPHFLYNALTTISHITKNQPKRARELLNHLSDFFRTSLESCNDTATLREELSHVESYLEIEKARFENRLQVHIDIPDCVMDQVVPVFTLQPIVENAIKHGTSEMLGVGVINISCVVNNDELTLIIEDNAGLYVDNNHSGIGLKIEERIKIRYGPRYGITVMCEPDQWTKVLIRLPYNEKQAL</sequence>
<evidence type="ECO:0000256" key="2">
    <source>
        <dbReference type="ARBA" id="ARBA00004651"/>
    </source>
</evidence>